<keyword evidence="2" id="KW-1185">Reference proteome</keyword>
<accession>A0A0G2GZV7</accession>
<reference evidence="1 2" key="1">
    <citation type="submission" date="2015-05" db="EMBL/GenBank/DDBJ databases">
        <title>Distinctive expansion of gene families associated with plant cell wall degradation and secondary metabolism in the genomes of grapevine trunk pathogens.</title>
        <authorList>
            <person name="Lawrence D.P."/>
            <person name="Travadon R."/>
            <person name="Rolshausen P.E."/>
            <person name="Baumgartner K."/>
        </authorList>
    </citation>
    <scope>NUCLEOTIDE SEQUENCE [LARGE SCALE GENOMIC DNA]</scope>
    <source>
        <strain evidence="1">UCRPC4</strain>
    </source>
</reference>
<dbReference type="AlphaFoldDB" id="A0A0G2GZV7"/>
<dbReference type="EMBL" id="LCWF01000010">
    <property type="protein sequence ID" value="KKY28653.1"/>
    <property type="molecule type" value="Genomic_DNA"/>
</dbReference>
<evidence type="ECO:0000313" key="1">
    <source>
        <dbReference type="EMBL" id="KKY28653.1"/>
    </source>
</evidence>
<dbReference type="Proteomes" id="UP000053317">
    <property type="component" value="Unassembled WGS sequence"/>
</dbReference>
<comment type="caution">
    <text evidence="1">The sequence shown here is derived from an EMBL/GenBank/DDBJ whole genome shotgun (WGS) entry which is preliminary data.</text>
</comment>
<sequence length="341" mass="38877">MAILTDLPVEILQQILHLNQSDDDDDDAAILDEEDLLRVALVAPRLVPIAQKQLFKNMYIFSYQYPGRAKFERFMTLLQSSPIIASYVERVHLKWITDRWEVSTILDDLLCLLPALRDLRFETDSPAHSKVLDFAFFDTNPMLNLKIVHLDGARMSFKSALMLARKPGMVELKLGRCEGYEADRECDTREQANLALRTLDTTGSVLLDIELEQLLACGPMVSTLICNLPRQLQDDDERPILWQYRVGVPASRQRLAHCLRPIAPSLIDLTVQTVSEDLREEAAPDLTLLVSLKSLNIQAACLWPGYVNVFYDERKHLSSRLPKSLEELEVINPYFLATELI</sequence>
<gene>
    <name evidence="1" type="ORF">UCRPC4_g00460</name>
</gene>
<protein>
    <submittedName>
        <fullName evidence="1">Uncharacterized protein</fullName>
    </submittedName>
</protein>
<proteinExistence type="predicted"/>
<organism evidence="1 2">
    <name type="scientific">Phaeomoniella chlamydospora</name>
    <name type="common">Phaeoacremonium chlamydosporum</name>
    <dbReference type="NCBI Taxonomy" id="158046"/>
    <lineage>
        <taxon>Eukaryota</taxon>
        <taxon>Fungi</taxon>
        <taxon>Dikarya</taxon>
        <taxon>Ascomycota</taxon>
        <taxon>Pezizomycotina</taxon>
        <taxon>Eurotiomycetes</taxon>
        <taxon>Chaetothyriomycetidae</taxon>
        <taxon>Phaeomoniellales</taxon>
        <taxon>Phaeomoniellaceae</taxon>
        <taxon>Phaeomoniella</taxon>
    </lineage>
</organism>
<evidence type="ECO:0000313" key="2">
    <source>
        <dbReference type="Proteomes" id="UP000053317"/>
    </source>
</evidence>
<reference evidence="1 2" key="2">
    <citation type="submission" date="2015-05" db="EMBL/GenBank/DDBJ databases">
        <authorList>
            <person name="Morales-Cruz A."/>
            <person name="Amrine K.C."/>
            <person name="Cantu D."/>
        </authorList>
    </citation>
    <scope>NUCLEOTIDE SEQUENCE [LARGE SCALE GENOMIC DNA]</scope>
    <source>
        <strain evidence="1">UCRPC4</strain>
    </source>
</reference>
<name>A0A0G2GZV7_PHACM</name>